<reference evidence="2 3" key="1">
    <citation type="journal article" date="2021" name="Sci. Rep.">
        <title>Chromosome anchoring in Senegalese sole (Solea senegalensis) reveals sex-associated markers and genome rearrangements in flatfish.</title>
        <authorList>
            <person name="Guerrero-Cozar I."/>
            <person name="Gomez-Garrido J."/>
            <person name="Berbel C."/>
            <person name="Martinez-Blanch J.F."/>
            <person name="Alioto T."/>
            <person name="Claros M.G."/>
            <person name="Gagnaire P.A."/>
            <person name="Manchado M."/>
        </authorList>
    </citation>
    <scope>NUCLEOTIDE SEQUENCE [LARGE SCALE GENOMIC DNA]</scope>
    <source>
        <strain evidence="2">Sse05_10M</strain>
    </source>
</reference>
<keyword evidence="3" id="KW-1185">Reference proteome</keyword>
<sequence length="124" mass="14010">MKRETAKPVHKKWQTLLLLHLLTRRPLPSSSRGQLAPSRARHPNQARRDLETTSPAWRVLAPTSQSSAHGKPLATWSSATWRNTELSRNPLVSLFRFPVPIGLCPEFVPLPQSLLFFTSPNDLL</sequence>
<dbReference type="Proteomes" id="UP000693946">
    <property type="component" value="Linkage Group LG6"/>
</dbReference>
<dbReference type="AlphaFoldDB" id="A0AAV6QB83"/>
<gene>
    <name evidence="2" type="ORF">JOB18_013509</name>
</gene>
<protein>
    <recommendedName>
        <fullName evidence="4">Secreted protein</fullName>
    </recommendedName>
</protein>
<comment type="caution">
    <text evidence="2">The sequence shown here is derived from an EMBL/GenBank/DDBJ whole genome shotgun (WGS) entry which is preliminary data.</text>
</comment>
<organism evidence="2 3">
    <name type="scientific">Solea senegalensis</name>
    <name type="common">Senegalese sole</name>
    <dbReference type="NCBI Taxonomy" id="28829"/>
    <lineage>
        <taxon>Eukaryota</taxon>
        <taxon>Metazoa</taxon>
        <taxon>Chordata</taxon>
        <taxon>Craniata</taxon>
        <taxon>Vertebrata</taxon>
        <taxon>Euteleostomi</taxon>
        <taxon>Actinopterygii</taxon>
        <taxon>Neopterygii</taxon>
        <taxon>Teleostei</taxon>
        <taxon>Neoteleostei</taxon>
        <taxon>Acanthomorphata</taxon>
        <taxon>Carangaria</taxon>
        <taxon>Pleuronectiformes</taxon>
        <taxon>Pleuronectoidei</taxon>
        <taxon>Soleidae</taxon>
        <taxon>Solea</taxon>
    </lineage>
</organism>
<evidence type="ECO:0000313" key="2">
    <source>
        <dbReference type="EMBL" id="KAG7485571.1"/>
    </source>
</evidence>
<feature type="region of interest" description="Disordered" evidence="1">
    <location>
        <begin position="27"/>
        <end position="74"/>
    </location>
</feature>
<name>A0AAV6QB83_SOLSE</name>
<evidence type="ECO:0000256" key="1">
    <source>
        <dbReference type="SAM" id="MobiDB-lite"/>
    </source>
</evidence>
<proteinExistence type="predicted"/>
<accession>A0AAV6QB83</accession>
<evidence type="ECO:0000313" key="3">
    <source>
        <dbReference type="Proteomes" id="UP000693946"/>
    </source>
</evidence>
<dbReference type="EMBL" id="JAGKHQ010000018">
    <property type="protein sequence ID" value="KAG7485571.1"/>
    <property type="molecule type" value="Genomic_DNA"/>
</dbReference>
<evidence type="ECO:0008006" key="4">
    <source>
        <dbReference type="Google" id="ProtNLM"/>
    </source>
</evidence>